<evidence type="ECO:0000313" key="3">
    <source>
        <dbReference type="Proteomes" id="UP000029736"/>
    </source>
</evidence>
<dbReference type="Proteomes" id="UP000029736">
    <property type="component" value="Unassembled WGS sequence"/>
</dbReference>
<name>A0A098S9H5_9BACT</name>
<feature type="coiled-coil region" evidence="1">
    <location>
        <begin position="30"/>
        <end position="57"/>
    </location>
</feature>
<accession>A0A098S9H5</accession>
<evidence type="ECO:0000256" key="1">
    <source>
        <dbReference type="SAM" id="Coils"/>
    </source>
</evidence>
<keyword evidence="1" id="KW-0175">Coiled coil</keyword>
<protein>
    <submittedName>
        <fullName evidence="2">Uncharacterized protein</fullName>
    </submittedName>
</protein>
<gene>
    <name evidence="2" type="ORF">IX84_13275</name>
</gene>
<proteinExistence type="predicted"/>
<sequence length="179" mass="19974">MEVPAVVLAVFLALAVNNCNEERKQEAAAAKTMEAILLEVKQNRSALENNLKDNRLRSQQLSAAKDTIKLKGTADGIDLELGYDQTFLSRAAWEMAQITGATQHFDPELVQQLSLLYDLQNMYLEQGNQFLQQIATVDFYQAADHPQAQLDATLGLIHLAEAIGQSTLEQYNTFLKAYQ</sequence>
<reference evidence="2 3" key="1">
    <citation type="journal article" date="2014" name="Int. J. Syst. Evol. Microbiol.">
        <title>Phaeodactylibacter xiamenensis gen. nov., sp. nov., a member of the family Saprospiraceae isolated from the marine alga Phaeodactylum tricornutum.</title>
        <authorList>
            <person name="Chen Z.Jr."/>
            <person name="Lei X."/>
            <person name="Lai Q."/>
            <person name="Li Y."/>
            <person name="Zhang B."/>
            <person name="Zhang J."/>
            <person name="Zhang H."/>
            <person name="Yang L."/>
            <person name="Zheng W."/>
            <person name="Tian Y."/>
            <person name="Yu Z."/>
            <person name="Xu H.Jr."/>
            <person name="Zheng T."/>
        </authorList>
    </citation>
    <scope>NUCLEOTIDE SEQUENCE [LARGE SCALE GENOMIC DNA]</scope>
    <source>
        <strain evidence="2 3">KD52</strain>
    </source>
</reference>
<evidence type="ECO:0000313" key="2">
    <source>
        <dbReference type="EMBL" id="KGE87742.1"/>
    </source>
</evidence>
<keyword evidence="3" id="KW-1185">Reference proteome</keyword>
<dbReference type="AlphaFoldDB" id="A0A098S9H5"/>
<comment type="caution">
    <text evidence="2">The sequence shown here is derived from an EMBL/GenBank/DDBJ whole genome shotgun (WGS) entry which is preliminary data.</text>
</comment>
<dbReference type="EMBL" id="JPOS01000033">
    <property type="protein sequence ID" value="KGE87742.1"/>
    <property type="molecule type" value="Genomic_DNA"/>
</dbReference>
<organism evidence="2 3">
    <name type="scientific">Phaeodactylibacter xiamenensis</name>
    <dbReference type="NCBI Taxonomy" id="1524460"/>
    <lineage>
        <taxon>Bacteria</taxon>
        <taxon>Pseudomonadati</taxon>
        <taxon>Bacteroidota</taxon>
        <taxon>Saprospiria</taxon>
        <taxon>Saprospirales</taxon>
        <taxon>Haliscomenobacteraceae</taxon>
        <taxon>Phaeodactylibacter</taxon>
    </lineage>
</organism>